<organism evidence="7 8">
    <name type="scientific">Exobacillus caeni</name>
    <dbReference type="NCBI Taxonomy" id="2574798"/>
    <lineage>
        <taxon>Bacteria</taxon>
        <taxon>Bacillati</taxon>
        <taxon>Bacillota</taxon>
        <taxon>Bacilli</taxon>
        <taxon>Bacillales</taxon>
        <taxon>Guptibacillaceae</taxon>
        <taxon>Exobacillus</taxon>
    </lineage>
</organism>
<keyword evidence="8" id="KW-1185">Reference proteome</keyword>
<evidence type="ECO:0000313" key="7">
    <source>
        <dbReference type="EMBL" id="TLS37058.1"/>
    </source>
</evidence>
<gene>
    <name evidence="7" type="ORF">FCL54_11040</name>
</gene>
<protein>
    <submittedName>
        <fullName evidence="7">ABC transporter permease subunit</fullName>
    </submittedName>
</protein>
<name>A0A5R9F5Z7_9BACL</name>
<dbReference type="CDD" id="cd06261">
    <property type="entry name" value="TM_PBP2"/>
    <property type="match status" value="1"/>
</dbReference>
<dbReference type="EMBL" id="SWLG01000007">
    <property type="protein sequence ID" value="TLS37058.1"/>
    <property type="molecule type" value="Genomic_DNA"/>
</dbReference>
<feature type="transmembrane region" description="Helical" evidence="6">
    <location>
        <begin position="177"/>
        <end position="200"/>
    </location>
</feature>
<dbReference type="PANTHER" id="PTHR43839:SF3">
    <property type="entry name" value="OLIGOPEPTIDE ABC TRANSPORTER, PERMEASE PROTEIN"/>
    <property type="match status" value="1"/>
</dbReference>
<keyword evidence="2" id="KW-0813">Transport</keyword>
<accession>A0A5R9F5Z7</accession>
<sequence length="233" mass="26436">MLYLLPGPFRITLTGLADSLHYAPLTVFTYILIAPVVVVFSWSYDTSTKIIYPMIILMLVSVPVLSIYIMNELNAITKKEFIASSRIMGGGFFHIYRKHVVPFINPKLWLLFVQQVGQVLIIFAHLGLLKVFIGGTDIRVIEYDQKTGEPIKAAFSMSNEWAGLIAQNFQYATSYPWMVLAPVSAFALTILSINCIVYELKNPIILKKQRKKRQAEKVRESHSVTPESFQFKG</sequence>
<evidence type="ECO:0000256" key="5">
    <source>
        <dbReference type="ARBA" id="ARBA00023136"/>
    </source>
</evidence>
<feature type="transmembrane region" description="Helical" evidence="6">
    <location>
        <begin position="50"/>
        <end position="69"/>
    </location>
</feature>
<dbReference type="Proteomes" id="UP000308230">
    <property type="component" value="Unassembled WGS sequence"/>
</dbReference>
<keyword evidence="3 6" id="KW-0812">Transmembrane</keyword>
<dbReference type="AlphaFoldDB" id="A0A5R9F5Z7"/>
<evidence type="ECO:0000256" key="2">
    <source>
        <dbReference type="ARBA" id="ARBA00022448"/>
    </source>
</evidence>
<dbReference type="GO" id="GO:0016020">
    <property type="term" value="C:membrane"/>
    <property type="evidence" value="ECO:0007669"/>
    <property type="project" value="UniProtKB-SubCell"/>
</dbReference>
<keyword evidence="4 6" id="KW-1133">Transmembrane helix</keyword>
<evidence type="ECO:0000256" key="6">
    <source>
        <dbReference type="SAM" id="Phobius"/>
    </source>
</evidence>
<dbReference type="Gene3D" id="1.10.3720.10">
    <property type="entry name" value="MetI-like"/>
    <property type="match status" value="1"/>
</dbReference>
<feature type="transmembrane region" description="Helical" evidence="6">
    <location>
        <begin position="20"/>
        <end position="43"/>
    </location>
</feature>
<dbReference type="GO" id="GO:0055085">
    <property type="term" value="P:transmembrane transport"/>
    <property type="evidence" value="ECO:0007669"/>
    <property type="project" value="InterPro"/>
</dbReference>
<keyword evidence="5 6" id="KW-0472">Membrane</keyword>
<dbReference type="SUPFAM" id="SSF161098">
    <property type="entry name" value="MetI-like"/>
    <property type="match status" value="1"/>
</dbReference>
<evidence type="ECO:0000313" key="8">
    <source>
        <dbReference type="Proteomes" id="UP000308230"/>
    </source>
</evidence>
<evidence type="ECO:0000256" key="3">
    <source>
        <dbReference type="ARBA" id="ARBA00022692"/>
    </source>
</evidence>
<evidence type="ECO:0000256" key="1">
    <source>
        <dbReference type="ARBA" id="ARBA00004141"/>
    </source>
</evidence>
<proteinExistence type="predicted"/>
<dbReference type="InterPro" id="IPR035906">
    <property type="entry name" value="MetI-like_sf"/>
</dbReference>
<dbReference type="InterPro" id="IPR000515">
    <property type="entry name" value="MetI-like"/>
</dbReference>
<dbReference type="PANTHER" id="PTHR43839">
    <property type="entry name" value="OPPC IN A BINDING PROTEIN-DEPENDENT TRANSPORT SYSTEM"/>
    <property type="match status" value="1"/>
</dbReference>
<comment type="subcellular location">
    <subcellularLocation>
        <location evidence="1">Membrane</location>
        <topology evidence="1">Multi-pass membrane protein</topology>
    </subcellularLocation>
</comment>
<dbReference type="OrthoDB" id="2155652at2"/>
<evidence type="ECO:0000256" key="4">
    <source>
        <dbReference type="ARBA" id="ARBA00022989"/>
    </source>
</evidence>
<reference evidence="7 8" key="1">
    <citation type="submission" date="2019-04" db="EMBL/GenBank/DDBJ databases">
        <title>Bacillus caeni sp. nov., a bacterium isolated from mangrove sediment.</title>
        <authorList>
            <person name="Huang H."/>
            <person name="Mo K."/>
            <person name="Hu Y."/>
        </authorList>
    </citation>
    <scope>NUCLEOTIDE SEQUENCE [LARGE SCALE GENOMIC DNA]</scope>
    <source>
        <strain evidence="7 8">HB172195</strain>
    </source>
</reference>
<comment type="caution">
    <text evidence="7">The sequence shown here is derived from an EMBL/GenBank/DDBJ whole genome shotgun (WGS) entry which is preliminary data.</text>
</comment>